<dbReference type="InterPro" id="IPR052346">
    <property type="entry name" value="O-mannosyl-transferase_TMTC"/>
</dbReference>
<feature type="transmembrane region" description="Helical" evidence="4">
    <location>
        <begin position="141"/>
        <end position="163"/>
    </location>
</feature>
<evidence type="ECO:0008006" key="7">
    <source>
        <dbReference type="Google" id="ProtNLM"/>
    </source>
</evidence>
<keyword evidence="4" id="KW-0812">Transmembrane</keyword>
<protein>
    <recommendedName>
        <fullName evidence="7">Tetratricopeptide repeat protein</fullName>
    </recommendedName>
</protein>
<dbReference type="Proteomes" id="UP000276634">
    <property type="component" value="Unassembled WGS sequence"/>
</dbReference>
<feature type="transmembrane region" description="Helical" evidence="4">
    <location>
        <begin position="84"/>
        <end position="102"/>
    </location>
</feature>
<keyword evidence="1" id="KW-0677">Repeat</keyword>
<evidence type="ECO:0000256" key="1">
    <source>
        <dbReference type="ARBA" id="ARBA00022737"/>
    </source>
</evidence>
<keyword evidence="4" id="KW-1133">Transmembrane helix</keyword>
<proteinExistence type="predicted"/>
<dbReference type="EMBL" id="RJVI01000003">
    <property type="protein sequence ID" value="ROR29710.1"/>
    <property type="molecule type" value="Genomic_DNA"/>
</dbReference>
<evidence type="ECO:0000313" key="5">
    <source>
        <dbReference type="EMBL" id="ROR29710.1"/>
    </source>
</evidence>
<evidence type="ECO:0000256" key="3">
    <source>
        <dbReference type="SAM" id="MobiDB-lite"/>
    </source>
</evidence>
<keyword evidence="4" id="KW-0472">Membrane</keyword>
<name>A0A3N1XSU0_9GAMM</name>
<sequence>MAALLVPLLPVLIFLAYRPGLSGSFLLDDAAGNLDRLAALGAIGSPADLFRFVVSGFAGPSGRPLALASFLLDDQAWPSEPEPFLFRNVLFHALTGVLLFALTQQLLRALGREAAQAAGGAILATSLWALHPLWASTVLYVVQRMAILSALFVLGGLALYVRGRRVAADGSPRRGVLLMALGTGPCLGLAVLSKENGILLPLLALVLEGTVLRAVPAPPAVRIARRLLLGLPLAALAAYVTLTFDHILEGYRLREFAPHERLLSEARALADYLRKLLLPAASWTGVYFDQFAVSRGLFDPPTTLPAVAFILAVAAIGWRVRRRAPLAAAAILFFFAGHAVESTIWPLELYFEHRNYLPAALLFLPIADALVSAKALRAPVRITIALILVMMVGGLAHLRAALWGEPMLAAQIWAVRAPGSIRAQEGAVIAWIRAGQPELAVEHVRWAQEQLPTRADLWIWELAIRCGEGLPIENIDRAVRAVREAEYFRLVAVAQLEGLAAVRGMAGCRTLGAQDMLRIADAFLDSPALTLPAARQRVLFVKARTLFELGDRTSGRNAVREAIELHPTLEATMAAVSLLASQGCFPTAWAMLERAYRGLPELERNASPRERIYIEGRDFRGELDRIRRQLGEDLKTGRSCDAPRPSATQPEDGISGS</sequence>
<keyword evidence="6" id="KW-1185">Reference proteome</keyword>
<feature type="transmembrane region" description="Helical" evidence="4">
    <location>
        <begin position="114"/>
        <end position="135"/>
    </location>
</feature>
<dbReference type="RefSeq" id="WP_170165140.1">
    <property type="nucleotide sequence ID" value="NZ_RJVI01000003.1"/>
</dbReference>
<feature type="transmembrane region" description="Helical" evidence="4">
    <location>
        <begin position="198"/>
        <end position="215"/>
    </location>
</feature>
<organism evidence="5 6">
    <name type="scientific">Inmirania thermothiophila</name>
    <dbReference type="NCBI Taxonomy" id="1750597"/>
    <lineage>
        <taxon>Bacteria</taxon>
        <taxon>Pseudomonadati</taxon>
        <taxon>Pseudomonadota</taxon>
        <taxon>Gammaproteobacteria</taxon>
        <taxon>Chromatiales</taxon>
        <taxon>Ectothiorhodospiraceae</taxon>
        <taxon>Inmirania</taxon>
    </lineage>
</organism>
<dbReference type="PANTHER" id="PTHR44227:SF3">
    <property type="entry name" value="PROTEIN O-MANNOSYL-TRANSFERASE TMTC4"/>
    <property type="match status" value="1"/>
</dbReference>
<feature type="region of interest" description="Disordered" evidence="3">
    <location>
        <begin position="634"/>
        <end position="657"/>
    </location>
</feature>
<feature type="transmembrane region" description="Helical" evidence="4">
    <location>
        <begin position="327"/>
        <end position="345"/>
    </location>
</feature>
<dbReference type="Gene3D" id="1.25.40.10">
    <property type="entry name" value="Tetratricopeptide repeat domain"/>
    <property type="match status" value="1"/>
</dbReference>
<gene>
    <name evidence="5" type="ORF">EDC57_2382</name>
</gene>
<reference evidence="5 6" key="1">
    <citation type="submission" date="2018-11" db="EMBL/GenBank/DDBJ databases">
        <title>Genomic Encyclopedia of Type Strains, Phase IV (KMG-IV): sequencing the most valuable type-strain genomes for metagenomic binning, comparative biology and taxonomic classification.</title>
        <authorList>
            <person name="Goeker M."/>
        </authorList>
    </citation>
    <scope>NUCLEOTIDE SEQUENCE [LARGE SCALE GENOMIC DNA]</scope>
    <source>
        <strain evidence="5 6">DSM 100275</strain>
    </source>
</reference>
<feature type="transmembrane region" description="Helical" evidence="4">
    <location>
        <begin position="357"/>
        <end position="376"/>
    </location>
</feature>
<dbReference type="InterPro" id="IPR011990">
    <property type="entry name" value="TPR-like_helical_dom_sf"/>
</dbReference>
<feature type="transmembrane region" description="Helical" evidence="4">
    <location>
        <begin position="175"/>
        <end position="192"/>
    </location>
</feature>
<feature type="transmembrane region" description="Helical" evidence="4">
    <location>
        <begin position="303"/>
        <end position="320"/>
    </location>
</feature>
<feature type="transmembrane region" description="Helical" evidence="4">
    <location>
        <begin position="383"/>
        <end position="403"/>
    </location>
</feature>
<evidence type="ECO:0000256" key="4">
    <source>
        <dbReference type="SAM" id="Phobius"/>
    </source>
</evidence>
<feature type="transmembrane region" description="Helical" evidence="4">
    <location>
        <begin position="227"/>
        <end position="248"/>
    </location>
</feature>
<dbReference type="AlphaFoldDB" id="A0A3N1XSU0"/>
<dbReference type="PANTHER" id="PTHR44227">
    <property type="match status" value="1"/>
</dbReference>
<evidence type="ECO:0000256" key="2">
    <source>
        <dbReference type="ARBA" id="ARBA00022803"/>
    </source>
</evidence>
<evidence type="ECO:0000313" key="6">
    <source>
        <dbReference type="Proteomes" id="UP000276634"/>
    </source>
</evidence>
<comment type="caution">
    <text evidence="5">The sequence shown here is derived from an EMBL/GenBank/DDBJ whole genome shotgun (WGS) entry which is preliminary data.</text>
</comment>
<accession>A0A3N1XSU0</accession>
<keyword evidence="2" id="KW-0802">TPR repeat</keyword>